<organism evidence="2 3">
    <name type="scientific">Aldrovandia affinis</name>
    <dbReference type="NCBI Taxonomy" id="143900"/>
    <lineage>
        <taxon>Eukaryota</taxon>
        <taxon>Metazoa</taxon>
        <taxon>Chordata</taxon>
        <taxon>Craniata</taxon>
        <taxon>Vertebrata</taxon>
        <taxon>Euteleostomi</taxon>
        <taxon>Actinopterygii</taxon>
        <taxon>Neopterygii</taxon>
        <taxon>Teleostei</taxon>
        <taxon>Notacanthiformes</taxon>
        <taxon>Halosauridae</taxon>
        <taxon>Aldrovandia</taxon>
    </lineage>
</organism>
<evidence type="ECO:0000313" key="3">
    <source>
        <dbReference type="Proteomes" id="UP001221898"/>
    </source>
</evidence>
<sequence>MKSLFPSLKAIKEGSRTESRDRLLTGSTGQCARTHLSGPRDAGGAFSFLPTLSAQRTLSKHTRRRRGARAAPHGNAALRGCARVRRTGRRTGGPAKHGEGGSPRTVPGKPFCLNRGGTASREVLTPPDPTESFSSGG</sequence>
<reference evidence="2" key="1">
    <citation type="journal article" date="2023" name="Science">
        <title>Genome structures resolve the early diversification of teleost fishes.</title>
        <authorList>
            <person name="Parey E."/>
            <person name="Louis A."/>
            <person name="Montfort J."/>
            <person name="Bouchez O."/>
            <person name="Roques C."/>
            <person name="Iampietro C."/>
            <person name="Lluch J."/>
            <person name="Castinel A."/>
            <person name="Donnadieu C."/>
            <person name="Desvignes T."/>
            <person name="Floi Bucao C."/>
            <person name="Jouanno E."/>
            <person name="Wen M."/>
            <person name="Mejri S."/>
            <person name="Dirks R."/>
            <person name="Jansen H."/>
            <person name="Henkel C."/>
            <person name="Chen W.J."/>
            <person name="Zahm M."/>
            <person name="Cabau C."/>
            <person name="Klopp C."/>
            <person name="Thompson A.W."/>
            <person name="Robinson-Rechavi M."/>
            <person name="Braasch I."/>
            <person name="Lecointre G."/>
            <person name="Bobe J."/>
            <person name="Postlethwait J.H."/>
            <person name="Berthelot C."/>
            <person name="Roest Crollius H."/>
            <person name="Guiguen Y."/>
        </authorList>
    </citation>
    <scope>NUCLEOTIDE SEQUENCE</scope>
    <source>
        <strain evidence="2">NC1722</strain>
    </source>
</reference>
<keyword evidence="3" id="KW-1185">Reference proteome</keyword>
<name>A0AAD7S0B1_9TELE</name>
<dbReference type="Proteomes" id="UP001221898">
    <property type="component" value="Unassembled WGS sequence"/>
</dbReference>
<evidence type="ECO:0000313" key="2">
    <source>
        <dbReference type="EMBL" id="KAJ8393608.1"/>
    </source>
</evidence>
<dbReference type="AlphaFoldDB" id="A0AAD7S0B1"/>
<evidence type="ECO:0000256" key="1">
    <source>
        <dbReference type="SAM" id="MobiDB-lite"/>
    </source>
</evidence>
<gene>
    <name evidence="2" type="ORF">AAFF_G00058270</name>
</gene>
<comment type="caution">
    <text evidence="2">The sequence shown here is derived from an EMBL/GenBank/DDBJ whole genome shotgun (WGS) entry which is preliminary data.</text>
</comment>
<accession>A0AAD7S0B1</accession>
<proteinExistence type="predicted"/>
<dbReference type="EMBL" id="JAINUG010000135">
    <property type="protein sequence ID" value="KAJ8393608.1"/>
    <property type="molecule type" value="Genomic_DNA"/>
</dbReference>
<feature type="compositionally biased region" description="Basic and acidic residues" evidence="1">
    <location>
        <begin position="10"/>
        <end position="23"/>
    </location>
</feature>
<feature type="region of interest" description="Disordered" evidence="1">
    <location>
        <begin position="1"/>
        <end position="137"/>
    </location>
</feature>
<feature type="compositionally biased region" description="Low complexity" evidence="1">
    <location>
        <begin position="69"/>
        <end position="81"/>
    </location>
</feature>
<feature type="compositionally biased region" description="Basic residues" evidence="1">
    <location>
        <begin position="58"/>
        <end position="68"/>
    </location>
</feature>
<protein>
    <submittedName>
        <fullName evidence="2">Uncharacterized protein</fullName>
    </submittedName>
</protein>